<sequence length="259" mass="29536">MSTVGTLAKLNLHTSIKWEKILPTYSNQFQKLQGTINNYSKLMSSINSLSYSEILQNALRTMEIPSSRLEDISTIDLEEIQPFFELEEVQTEIEQEVVALQEQTNPNKIIETLNNWATMVLDTPAKIKEKAPFVFLLLIVIAFIYRTGVEPAIQDIIKENVLHVSEFTTNKPEENAKQVKSTLEKDFGIALSTVNKVRVTNRETPVFRSQQRISGVIDNIPCNKPVIIIEKKRNWSFIMYTNSLGEELNGWVFTGNLAK</sequence>
<name>A0ABD6TAK8_9BACI</name>
<evidence type="ECO:0000313" key="2">
    <source>
        <dbReference type="Proteomes" id="UP000221918"/>
    </source>
</evidence>
<gene>
    <name evidence="1" type="ORF">COF81_09390</name>
</gene>
<dbReference type="AlphaFoldDB" id="A0ABD6TAK8"/>
<evidence type="ECO:0008006" key="3">
    <source>
        <dbReference type="Google" id="ProtNLM"/>
    </source>
</evidence>
<proteinExistence type="predicted"/>
<accession>A0ABD6TAK8</accession>
<protein>
    <recommendedName>
        <fullName evidence="3">SH3 domain-containing protein</fullName>
    </recommendedName>
</protein>
<dbReference type="EMBL" id="NUTL01000037">
    <property type="protein sequence ID" value="PHE99977.1"/>
    <property type="molecule type" value="Genomic_DNA"/>
</dbReference>
<comment type="caution">
    <text evidence="1">The sequence shown here is derived from an EMBL/GenBank/DDBJ whole genome shotgun (WGS) entry which is preliminary data.</text>
</comment>
<evidence type="ECO:0000313" key="1">
    <source>
        <dbReference type="EMBL" id="PHE99977.1"/>
    </source>
</evidence>
<reference evidence="1 2" key="1">
    <citation type="submission" date="2017-09" db="EMBL/GenBank/DDBJ databases">
        <title>Large-scale bioinformatics analysis of Bacillus genomes uncovers conserved roles of natural products in bacterial physiology.</title>
        <authorList>
            <consortium name="Agbiome Team Llc"/>
            <person name="Bleich R.M."/>
            <person name="Grubbs K.J."/>
            <person name="Santa Maria K.C."/>
            <person name="Allen S.E."/>
            <person name="Farag S."/>
            <person name="Shank E.A."/>
            <person name="Bowers A."/>
        </authorList>
    </citation>
    <scope>NUCLEOTIDE SEQUENCE [LARGE SCALE GENOMIC DNA]</scope>
    <source>
        <strain evidence="1 2">AFS037265</strain>
    </source>
</reference>
<organism evidence="1 2">
    <name type="scientific">Bacillus pseudomycoides</name>
    <dbReference type="NCBI Taxonomy" id="64104"/>
    <lineage>
        <taxon>Bacteria</taxon>
        <taxon>Bacillati</taxon>
        <taxon>Bacillota</taxon>
        <taxon>Bacilli</taxon>
        <taxon>Bacillales</taxon>
        <taxon>Bacillaceae</taxon>
        <taxon>Bacillus</taxon>
        <taxon>Bacillus cereus group</taxon>
    </lineage>
</organism>
<dbReference type="Proteomes" id="UP000221918">
    <property type="component" value="Unassembled WGS sequence"/>
</dbReference>